<dbReference type="Gene3D" id="3.40.630.30">
    <property type="match status" value="1"/>
</dbReference>
<proteinExistence type="predicted"/>
<evidence type="ECO:0000313" key="2">
    <source>
        <dbReference type="Proteomes" id="UP000275368"/>
    </source>
</evidence>
<dbReference type="Proteomes" id="UP000275368">
    <property type="component" value="Chromosome"/>
</dbReference>
<name>A0A3G9J0G2_9BACL</name>
<evidence type="ECO:0000313" key="1">
    <source>
        <dbReference type="EMBL" id="BBH24246.1"/>
    </source>
</evidence>
<reference evidence="1 2" key="1">
    <citation type="submission" date="2018-11" db="EMBL/GenBank/DDBJ databases">
        <title>Complete genome sequence of Paenibacillus baekrokdamisoli strain KCTC 33723.</title>
        <authorList>
            <person name="Kang S.W."/>
            <person name="Lee K.C."/>
            <person name="Kim K.K."/>
            <person name="Kim J.S."/>
            <person name="Kim D.S."/>
            <person name="Ko S.H."/>
            <person name="Yang S.H."/>
            <person name="Lee J.S."/>
        </authorList>
    </citation>
    <scope>NUCLEOTIDE SEQUENCE [LARGE SCALE GENOMIC DNA]</scope>
    <source>
        <strain evidence="1 2">KCTC 33723</strain>
    </source>
</reference>
<dbReference type="PROSITE" id="PS51186">
    <property type="entry name" value="GNAT"/>
    <property type="match status" value="1"/>
</dbReference>
<dbReference type="InterPro" id="IPR016181">
    <property type="entry name" value="Acyl_CoA_acyltransferase"/>
</dbReference>
<dbReference type="AlphaFoldDB" id="A0A3G9J0G2"/>
<dbReference type="OrthoDB" id="4228396at2"/>
<protein>
    <submittedName>
        <fullName evidence="1">Uncharacterized protein</fullName>
    </submittedName>
</protein>
<dbReference type="CDD" id="cd04301">
    <property type="entry name" value="NAT_SF"/>
    <property type="match status" value="1"/>
</dbReference>
<dbReference type="EMBL" id="AP019308">
    <property type="protein sequence ID" value="BBH24246.1"/>
    <property type="molecule type" value="Genomic_DNA"/>
</dbReference>
<dbReference type="GO" id="GO:0016747">
    <property type="term" value="F:acyltransferase activity, transferring groups other than amino-acyl groups"/>
    <property type="evidence" value="ECO:0007669"/>
    <property type="project" value="InterPro"/>
</dbReference>
<sequence>MQLQSHEIKLERLHHCTFEQALTLKNRGFEGYYTNMTVTLEQLLASFSDFSIRPELSVVAYIGDQPVGFVFLAFKTVNGVKMAWNGGTGVFPEYRGQGIARAMMGEVRRILVNETADRSFLEVVTKNTYAVSAYEKGGFRIVDRLIGLSSSEPSGYPFSGFLIPVEMERTYGKCSDAASIPFYRDLAAWECQWHNIPEGECLKLTDSSNQVIAYALFQCKRSADGAISSINLYQCEADPKREDKPLLFRILLQQLFGQFDGAYPKQAVNLSMSNPELIEMLEEAGFTSQYEQYLMMWERELG</sequence>
<dbReference type="RefSeq" id="WP_125664329.1">
    <property type="nucleotide sequence ID" value="NZ_AP019308.1"/>
</dbReference>
<dbReference type="Pfam" id="PF00583">
    <property type="entry name" value="Acetyltransf_1"/>
    <property type="match status" value="1"/>
</dbReference>
<organism evidence="1 2">
    <name type="scientific">Paenibacillus baekrokdamisoli</name>
    <dbReference type="NCBI Taxonomy" id="1712516"/>
    <lineage>
        <taxon>Bacteria</taxon>
        <taxon>Bacillati</taxon>
        <taxon>Bacillota</taxon>
        <taxon>Bacilli</taxon>
        <taxon>Bacillales</taxon>
        <taxon>Paenibacillaceae</taxon>
        <taxon>Paenibacillus</taxon>
    </lineage>
</organism>
<dbReference type="KEGG" id="pbk:Back11_55910"/>
<accession>A0A3G9J0G2</accession>
<gene>
    <name evidence="1" type="ORF">Back11_55910</name>
</gene>
<dbReference type="SUPFAM" id="SSF55729">
    <property type="entry name" value="Acyl-CoA N-acyltransferases (Nat)"/>
    <property type="match status" value="1"/>
</dbReference>
<dbReference type="InterPro" id="IPR000182">
    <property type="entry name" value="GNAT_dom"/>
</dbReference>
<keyword evidence="2" id="KW-1185">Reference proteome</keyword>